<keyword evidence="3" id="KW-1185">Reference proteome</keyword>
<sequence>MSSTVLNQALVCASLALASTAVLAKDSQPALSCETAKVERAALRQAPKGTHRVGRHMLEVTTKKGPQRFVDKPPHDEREMDGLHWRYCGFNAQVQAHLIERMDESSYSGDLLLNESGKLLHAGHTVLFSASRNEFLAIKQVAGEDGEEWAIYNLAGNTMWKGYAGTLAKVDGAVVSTFERPQWNKQGELTARSVCASSKVQGVVTLARSPSGEWNWRGHPKCS</sequence>
<organism evidence="2 3">
    <name type="scientific">Massilia horti</name>
    <dbReference type="NCBI Taxonomy" id="2562153"/>
    <lineage>
        <taxon>Bacteria</taxon>
        <taxon>Pseudomonadati</taxon>
        <taxon>Pseudomonadota</taxon>
        <taxon>Betaproteobacteria</taxon>
        <taxon>Burkholderiales</taxon>
        <taxon>Oxalobacteraceae</taxon>
        <taxon>Telluria group</taxon>
        <taxon>Massilia</taxon>
    </lineage>
</organism>
<reference evidence="2 3" key="1">
    <citation type="submission" date="2019-03" db="EMBL/GenBank/DDBJ databases">
        <title>Draft genome of Massilia hortus sp. nov., a novel bacterial species of the Oxalobacteraceae family.</title>
        <authorList>
            <person name="Peta V."/>
            <person name="Raths R."/>
            <person name="Bucking H."/>
        </authorList>
    </citation>
    <scope>NUCLEOTIDE SEQUENCE [LARGE SCALE GENOMIC DNA]</scope>
    <source>
        <strain evidence="2 3">ONC3</strain>
    </source>
</reference>
<name>A0A4Y9SP15_9BURK</name>
<protein>
    <recommendedName>
        <fullName evidence="4">Secreted protein</fullName>
    </recommendedName>
</protein>
<evidence type="ECO:0008006" key="4">
    <source>
        <dbReference type="Google" id="ProtNLM"/>
    </source>
</evidence>
<proteinExistence type="predicted"/>
<dbReference type="Proteomes" id="UP000297258">
    <property type="component" value="Unassembled WGS sequence"/>
</dbReference>
<evidence type="ECO:0000313" key="2">
    <source>
        <dbReference type="EMBL" id="TFW28275.1"/>
    </source>
</evidence>
<keyword evidence="1" id="KW-0732">Signal</keyword>
<evidence type="ECO:0000256" key="1">
    <source>
        <dbReference type="SAM" id="SignalP"/>
    </source>
</evidence>
<dbReference type="OrthoDB" id="8776953at2"/>
<feature type="chain" id="PRO_5021350616" description="Secreted protein" evidence="1">
    <location>
        <begin position="25"/>
        <end position="223"/>
    </location>
</feature>
<comment type="caution">
    <text evidence="2">The sequence shown here is derived from an EMBL/GenBank/DDBJ whole genome shotgun (WGS) entry which is preliminary data.</text>
</comment>
<accession>A0A4Y9SP15</accession>
<feature type="signal peptide" evidence="1">
    <location>
        <begin position="1"/>
        <end position="24"/>
    </location>
</feature>
<dbReference type="AlphaFoldDB" id="A0A4Y9SP15"/>
<evidence type="ECO:0000313" key="3">
    <source>
        <dbReference type="Proteomes" id="UP000297258"/>
    </source>
</evidence>
<dbReference type="EMBL" id="SPUM01000140">
    <property type="protein sequence ID" value="TFW28275.1"/>
    <property type="molecule type" value="Genomic_DNA"/>
</dbReference>
<gene>
    <name evidence="2" type="ORF">E4O92_21740</name>
</gene>